<dbReference type="Gene3D" id="1.25.40.420">
    <property type="match status" value="1"/>
</dbReference>
<dbReference type="GO" id="GO:0061138">
    <property type="term" value="P:morphogenesis of a branching epithelium"/>
    <property type="evidence" value="ECO:0007669"/>
    <property type="project" value="InterPro"/>
</dbReference>
<dbReference type="CDD" id="cd18284">
    <property type="entry name" value="BTB2_POZ_BTBD7"/>
    <property type="match status" value="1"/>
</dbReference>
<comment type="caution">
    <text evidence="3">The sequence shown here is derived from an EMBL/GenBank/DDBJ whole genome shotgun (WGS) entry which is preliminary data.</text>
</comment>
<dbReference type="Pfam" id="PF07707">
    <property type="entry name" value="BACK"/>
    <property type="match status" value="1"/>
</dbReference>
<keyword evidence="4" id="KW-1185">Reference proteome</keyword>
<evidence type="ECO:0000259" key="2">
    <source>
        <dbReference type="PROSITE" id="PS50097"/>
    </source>
</evidence>
<evidence type="ECO:0000256" key="1">
    <source>
        <dbReference type="SAM" id="MobiDB-lite"/>
    </source>
</evidence>
<dbReference type="Gene3D" id="3.30.710.10">
    <property type="entry name" value="Potassium Channel Kv1.1, Chain A"/>
    <property type="match status" value="2"/>
</dbReference>
<dbReference type="InterPro" id="IPR047936">
    <property type="entry name" value="BTBD7_BACK"/>
</dbReference>
<gene>
    <name evidence="3" type="ORF">PVAND_002143</name>
</gene>
<reference evidence="3" key="1">
    <citation type="submission" date="2021-03" db="EMBL/GenBank/DDBJ databases">
        <title>Chromosome level genome of the anhydrobiotic midge Polypedilum vanderplanki.</title>
        <authorList>
            <person name="Yoshida Y."/>
            <person name="Kikawada T."/>
            <person name="Gusev O."/>
        </authorList>
    </citation>
    <scope>NUCLEOTIDE SEQUENCE</scope>
    <source>
        <strain evidence="3">NIAS01</strain>
        <tissue evidence="3">Whole body or cell culture</tissue>
    </source>
</reference>
<dbReference type="InterPro" id="IPR047934">
    <property type="entry name" value="BTBD7_BTB_POZ_first"/>
</dbReference>
<dbReference type="SMART" id="SM00225">
    <property type="entry name" value="BTB"/>
    <property type="match status" value="2"/>
</dbReference>
<feature type="region of interest" description="Disordered" evidence="1">
    <location>
        <begin position="403"/>
        <end position="439"/>
    </location>
</feature>
<feature type="region of interest" description="Disordered" evidence="1">
    <location>
        <begin position="845"/>
        <end position="864"/>
    </location>
</feature>
<dbReference type="PANTHER" id="PTHR16064">
    <property type="entry name" value="BTB POZ DOMAIN CONTAINING 7"/>
    <property type="match status" value="1"/>
</dbReference>
<accession>A0A9J6BRB9</accession>
<sequence>MKIYKNNKNFDIYSKYTTHKTFYHPAIVENLERNFFFENGFKLCCSLQKEMSFNPWSCCFYWCDLKQQQQEDRMGATISSDLAQGTQSNLVRERERRKKVTGFTTLRKKLISRRRRSSKHDHGRILREFVSNWSPAELFSLLEEYESLSALKDLSMQAELARPPATTFKQDLSTLYDCKLCTDCDLVFRGSVFPVHRALLSARCPYFRDLLAGCPGYGARIMLELELRSSPVDIQMFSSLLRYLYTGDLCPHDPTIDVNVLRRLGEDFGTPNPLEHDFRYLLETGDYADAALVFTSEASNNSSTSSECQRPDSSSSEYGFRPKLELPCHKAILSARSPFFRGMIQRRLRSFEEQNDRAIPTRIVLDETVIPKRYARVLLHAIYLDTVDLSLIIRGGNSGSSQLHGSLSEAQSGGVASTSTGSASSSASSSNRSRERNGSPLEEAMELYQIGRFLELDILSQGCEDLILEWLTLESLPMVLKWGSQPHGSSWVYRQACHYLREEFSAISVSPILHQLEKSQLIDALQSNFLQASELEILGAVLRWGEQELIRRMEDREPNLLSHTAHSVTRKGIKKRDLSDIELREILSELLPHVRMDHVLPPNNETLLSAIRRGLVSTPPSHMIGDDRENIRINAWIRGGKNHGLFVRPRLFMPYFDEVKSLLEDSSQQIELLRLRRSRHYPPDIPDTLYMVSRLNRCSVGNVSSNSDLLNTPALDVVTTSTTAASIPAPDASSMEAMQKREQKLRQTPMCQRALSLTLSSKHEIYRQIRLRVVREFNFPDEVSVLLENSVSCFCNDDLNKIDDDSAADDEIITGPSSPMVSNENIPEALASHYGSSNMTFSLRPQGTPQPHQMASGSSSSYRHLPIDNDSYDDGASCSDTAGTHQLSIGIMPDVTTASLGQIQIDAGSTSENIDGLHLDLGDGSSHIISNQPRSAQSIHLYGTHSSFLSASQQQQPRLSSSVGNYHHYMTRYMPQSNNPPLPNSPLAHASSSSQIQMHHLSNQIQVPSSSQYGQQRRADSSASNFRASSSHSHSSSFL</sequence>
<dbReference type="SMART" id="SM00875">
    <property type="entry name" value="BACK"/>
    <property type="match status" value="1"/>
</dbReference>
<feature type="region of interest" description="Disordered" evidence="1">
    <location>
        <begin position="971"/>
        <end position="1039"/>
    </location>
</feature>
<feature type="compositionally biased region" description="Low complexity" evidence="1">
    <location>
        <begin position="1021"/>
        <end position="1039"/>
    </location>
</feature>
<dbReference type="InterPro" id="IPR011705">
    <property type="entry name" value="BACK"/>
</dbReference>
<feature type="compositionally biased region" description="Polar residues" evidence="1">
    <location>
        <begin position="845"/>
        <end position="862"/>
    </location>
</feature>
<dbReference type="EMBL" id="JADBJN010000003">
    <property type="protein sequence ID" value="KAG5671979.1"/>
    <property type="molecule type" value="Genomic_DNA"/>
</dbReference>
<evidence type="ECO:0000313" key="4">
    <source>
        <dbReference type="Proteomes" id="UP001107558"/>
    </source>
</evidence>
<feature type="compositionally biased region" description="Low complexity" evidence="1">
    <location>
        <begin position="412"/>
        <end position="431"/>
    </location>
</feature>
<dbReference type="CDD" id="cd18489">
    <property type="entry name" value="BACK_BTBD7"/>
    <property type="match status" value="1"/>
</dbReference>
<name>A0A9J6BRB9_POLVA</name>
<dbReference type="PROSITE" id="PS50097">
    <property type="entry name" value="BTB"/>
    <property type="match status" value="2"/>
</dbReference>
<evidence type="ECO:0000313" key="3">
    <source>
        <dbReference type="EMBL" id="KAG5671979.1"/>
    </source>
</evidence>
<dbReference type="InterPro" id="IPR047935">
    <property type="entry name" value="BTBD7_BTB_POZ_second"/>
</dbReference>
<dbReference type="InterPro" id="IPR011333">
    <property type="entry name" value="SKP1/BTB/POZ_sf"/>
</dbReference>
<organism evidence="3 4">
    <name type="scientific">Polypedilum vanderplanki</name>
    <name type="common">Sleeping chironomid midge</name>
    <dbReference type="NCBI Taxonomy" id="319348"/>
    <lineage>
        <taxon>Eukaryota</taxon>
        <taxon>Metazoa</taxon>
        <taxon>Ecdysozoa</taxon>
        <taxon>Arthropoda</taxon>
        <taxon>Hexapoda</taxon>
        <taxon>Insecta</taxon>
        <taxon>Pterygota</taxon>
        <taxon>Neoptera</taxon>
        <taxon>Endopterygota</taxon>
        <taxon>Diptera</taxon>
        <taxon>Nematocera</taxon>
        <taxon>Chironomoidea</taxon>
        <taxon>Chironomidae</taxon>
        <taxon>Chironominae</taxon>
        <taxon>Polypedilum</taxon>
        <taxon>Polypedilum</taxon>
    </lineage>
</organism>
<dbReference type="InterPro" id="IPR042345">
    <property type="entry name" value="Btbd7"/>
</dbReference>
<feature type="compositionally biased region" description="Polar residues" evidence="1">
    <location>
        <begin position="996"/>
        <end position="1015"/>
    </location>
</feature>
<feature type="compositionally biased region" description="Low complexity" evidence="1">
    <location>
        <begin position="985"/>
        <end position="995"/>
    </location>
</feature>
<protein>
    <recommendedName>
        <fullName evidence="2">BTB domain-containing protein</fullName>
    </recommendedName>
</protein>
<dbReference type="InterPro" id="IPR000210">
    <property type="entry name" value="BTB/POZ_dom"/>
</dbReference>
<dbReference type="SUPFAM" id="SSF54695">
    <property type="entry name" value="POZ domain"/>
    <property type="match status" value="2"/>
</dbReference>
<dbReference type="OrthoDB" id="2347980at2759"/>
<dbReference type="PANTHER" id="PTHR16064:SF3">
    <property type="entry name" value="BTB_POZ DOMAIN-CONTAINING PROTEIN 7"/>
    <property type="match status" value="1"/>
</dbReference>
<feature type="domain" description="BTB" evidence="2">
    <location>
        <begin position="182"/>
        <end position="253"/>
    </location>
</feature>
<proteinExistence type="predicted"/>
<dbReference type="Pfam" id="PF00651">
    <property type="entry name" value="BTB"/>
    <property type="match status" value="2"/>
</dbReference>
<feature type="domain" description="BTB" evidence="2">
    <location>
        <begin position="325"/>
        <end position="391"/>
    </location>
</feature>
<dbReference type="CDD" id="cd18283">
    <property type="entry name" value="BTB1_POZ_BTBD7"/>
    <property type="match status" value="1"/>
</dbReference>
<dbReference type="AlphaFoldDB" id="A0A9J6BRB9"/>
<dbReference type="Proteomes" id="UP001107558">
    <property type="component" value="Chromosome 3"/>
</dbReference>